<dbReference type="Pfam" id="PF01565">
    <property type="entry name" value="FAD_binding_4"/>
    <property type="match status" value="1"/>
</dbReference>
<feature type="domain" description="FAD-binding PCMH-type" evidence="6">
    <location>
        <begin position="35"/>
        <end position="214"/>
    </location>
</feature>
<dbReference type="InterPro" id="IPR016169">
    <property type="entry name" value="FAD-bd_PCMH_sub2"/>
</dbReference>
<dbReference type="Proteomes" id="UP000053244">
    <property type="component" value="Unassembled WGS sequence"/>
</dbReference>
<dbReference type="SUPFAM" id="SSF55103">
    <property type="entry name" value="FAD-linked oxidases, C-terminal domain"/>
    <property type="match status" value="1"/>
</dbReference>
<reference evidence="7 8" key="1">
    <citation type="submission" date="2015-10" db="EMBL/GenBank/DDBJ databases">
        <authorList>
            <person name="Gilbert D.G."/>
        </authorList>
    </citation>
    <scope>NUCLEOTIDE SEQUENCE [LARGE SCALE GENOMIC DNA]</scope>
    <source>
        <strain evidence="7 8">NRRL B-16712</strain>
    </source>
</reference>
<dbReference type="Gene3D" id="3.30.465.10">
    <property type="match status" value="1"/>
</dbReference>
<dbReference type="FunFam" id="1.10.45.10:FF:000001">
    <property type="entry name" value="D-lactate dehydrogenase mitochondrial"/>
    <property type="match status" value="1"/>
</dbReference>
<dbReference type="Gene3D" id="1.10.45.10">
    <property type="entry name" value="Vanillyl-alcohol Oxidase, Chain A, domain 4"/>
    <property type="match status" value="1"/>
</dbReference>
<organism evidence="7 8">
    <name type="scientific">Actinoplanes awajinensis subsp. mycoplanecinus</name>
    <dbReference type="NCBI Taxonomy" id="135947"/>
    <lineage>
        <taxon>Bacteria</taxon>
        <taxon>Bacillati</taxon>
        <taxon>Actinomycetota</taxon>
        <taxon>Actinomycetes</taxon>
        <taxon>Micromonosporales</taxon>
        <taxon>Micromonosporaceae</taxon>
        <taxon>Actinoplanes</taxon>
    </lineage>
</organism>
<evidence type="ECO:0000313" key="7">
    <source>
        <dbReference type="EMBL" id="KUL23967.1"/>
    </source>
</evidence>
<comment type="cofactor">
    <cofactor evidence="1">
        <name>FAD</name>
        <dbReference type="ChEBI" id="CHEBI:57692"/>
    </cofactor>
</comment>
<dbReference type="SUPFAM" id="SSF56176">
    <property type="entry name" value="FAD-binding/transporter-associated domain-like"/>
    <property type="match status" value="1"/>
</dbReference>
<comment type="caution">
    <text evidence="7">The sequence shown here is derived from an EMBL/GenBank/DDBJ whole genome shotgun (WGS) entry which is preliminary data.</text>
</comment>
<sequence>MTLSKELAEIVGAEHCLTGTDIGARYAQDLWGSDRKGDPQLVVRPGGTAEVAAILRLCHERGVPVVPQGGMTGLVSGGVPGADEVVLSLERMNQVEELDRSTRTMTVQAGCTLAAVQDLAAEHDLMFPLDVAPRTAATIGGAIATNAGGLRVLLYGMMRELVLGLEVVLADGTIVNGLHKLVKNNAGHDLKQLFIGTEGTLGVVTRATLRLRPAPQCRFAAMCGVADLDAALDLLHRLQAALPGMVSAFEAVWDDAYEVLLPVRDEITLPLQKVHPIAVLIEVSGVDAGKDLDRLHRALDDCADIVGESTVAATAEQVGLLWQARERIPKQILQMQPLFGFDISLPAGLLDQYLSEVREELRGHWPAVKLLVFGHLGDGNVHIAVVTGEQTRDRKAVVEHIIYRAVRRHGGSISAEHGIGFEKRPYLHYSRTAEEIALMRLLKQTLDPRGILSPGRILDEASQ</sequence>
<dbReference type="InterPro" id="IPR016171">
    <property type="entry name" value="Vanillyl_alc_oxidase_C-sub2"/>
</dbReference>
<dbReference type="OrthoDB" id="9770306at2"/>
<dbReference type="GO" id="GO:0022904">
    <property type="term" value="P:respiratory electron transport chain"/>
    <property type="evidence" value="ECO:0007669"/>
    <property type="project" value="TreeGrafter"/>
</dbReference>
<evidence type="ECO:0000259" key="6">
    <source>
        <dbReference type="PROSITE" id="PS51387"/>
    </source>
</evidence>
<name>A0A124G7X5_9ACTN</name>
<dbReference type="GO" id="GO:0016491">
    <property type="term" value="F:oxidoreductase activity"/>
    <property type="evidence" value="ECO:0007669"/>
    <property type="project" value="UniProtKB-KW"/>
</dbReference>
<comment type="similarity">
    <text evidence="2">Belongs to the FAD-binding oxidoreductase/transferase type 4 family.</text>
</comment>
<dbReference type="InterPro" id="IPR016164">
    <property type="entry name" value="FAD-linked_Oxase-like_C"/>
</dbReference>
<evidence type="ECO:0000313" key="8">
    <source>
        <dbReference type="Proteomes" id="UP000053244"/>
    </source>
</evidence>
<proteinExistence type="inferred from homology"/>
<evidence type="ECO:0000256" key="1">
    <source>
        <dbReference type="ARBA" id="ARBA00001974"/>
    </source>
</evidence>
<keyword evidence="4" id="KW-0274">FAD</keyword>
<evidence type="ECO:0000256" key="2">
    <source>
        <dbReference type="ARBA" id="ARBA00008000"/>
    </source>
</evidence>
<dbReference type="PANTHER" id="PTHR43716:SF1">
    <property type="entry name" value="D-2-HYDROXYGLUTARATE DEHYDROGENASE, MITOCHONDRIAL"/>
    <property type="match status" value="1"/>
</dbReference>
<dbReference type="InterPro" id="IPR006094">
    <property type="entry name" value="Oxid_FAD_bind_N"/>
</dbReference>
<accession>A0A124G7X5</accession>
<keyword evidence="3" id="KW-0285">Flavoprotein</keyword>
<keyword evidence="8" id="KW-1185">Reference proteome</keyword>
<dbReference type="InterPro" id="IPR016167">
    <property type="entry name" value="FAD-bd_PCMH_sub1"/>
</dbReference>
<dbReference type="PROSITE" id="PS51387">
    <property type="entry name" value="FAD_PCMH"/>
    <property type="match status" value="1"/>
</dbReference>
<dbReference type="Gene3D" id="3.30.70.2190">
    <property type="match status" value="1"/>
</dbReference>
<dbReference type="GO" id="GO:0071949">
    <property type="term" value="F:FAD binding"/>
    <property type="evidence" value="ECO:0007669"/>
    <property type="project" value="InterPro"/>
</dbReference>
<dbReference type="RefSeq" id="WP_067705770.1">
    <property type="nucleotide sequence ID" value="NZ_LLZH01000326.1"/>
</dbReference>
<keyword evidence="5" id="KW-0560">Oxidoreductase</keyword>
<dbReference type="EMBL" id="LLZH01000326">
    <property type="protein sequence ID" value="KUL23967.1"/>
    <property type="molecule type" value="Genomic_DNA"/>
</dbReference>
<evidence type="ECO:0000256" key="5">
    <source>
        <dbReference type="ARBA" id="ARBA00023002"/>
    </source>
</evidence>
<protein>
    <recommendedName>
        <fullName evidence="6">FAD-binding PCMH-type domain-containing protein</fullName>
    </recommendedName>
</protein>
<dbReference type="InterPro" id="IPR051264">
    <property type="entry name" value="FAD-oxidored/transferase_4"/>
</dbReference>
<dbReference type="Pfam" id="PF02913">
    <property type="entry name" value="FAD-oxidase_C"/>
    <property type="match status" value="1"/>
</dbReference>
<evidence type="ECO:0000256" key="3">
    <source>
        <dbReference type="ARBA" id="ARBA00022630"/>
    </source>
</evidence>
<dbReference type="Gene3D" id="3.30.70.2740">
    <property type="match status" value="1"/>
</dbReference>
<dbReference type="AlphaFoldDB" id="A0A124G7X5"/>
<dbReference type="Gene3D" id="3.30.43.10">
    <property type="entry name" value="Uridine Diphospho-n-acetylenolpyruvylglucosamine Reductase, domain 2"/>
    <property type="match status" value="1"/>
</dbReference>
<dbReference type="InterPro" id="IPR036318">
    <property type="entry name" value="FAD-bd_PCMH-like_sf"/>
</dbReference>
<dbReference type="PANTHER" id="PTHR43716">
    <property type="entry name" value="D-2-HYDROXYGLUTARATE DEHYDROGENASE, MITOCHONDRIAL"/>
    <property type="match status" value="1"/>
</dbReference>
<gene>
    <name evidence="7" type="ORF">ADL15_44960</name>
</gene>
<evidence type="ECO:0000256" key="4">
    <source>
        <dbReference type="ARBA" id="ARBA00022827"/>
    </source>
</evidence>
<dbReference type="InterPro" id="IPR004113">
    <property type="entry name" value="FAD-bd_oxidored_4_C"/>
</dbReference>
<dbReference type="InterPro" id="IPR016166">
    <property type="entry name" value="FAD-bd_PCMH"/>
</dbReference>